<dbReference type="RefSeq" id="WP_124867380.1">
    <property type="nucleotide sequence ID" value="NZ_CP034183.1"/>
</dbReference>
<dbReference type="Gene3D" id="2.130.10.10">
    <property type="entry name" value="YVTN repeat-like/Quinoprotein amine dehydrogenase"/>
    <property type="match status" value="1"/>
</dbReference>
<organism evidence="1 2">
    <name type="scientific">Deinococcus psychrotolerans</name>
    <dbReference type="NCBI Taxonomy" id="2489213"/>
    <lineage>
        <taxon>Bacteria</taxon>
        <taxon>Thermotogati</taxon>
        <taxon>Deinococcota</taxon>
        <taxon>Deinococci</taxon>
        <taxon>Deinococcales</taxon>
        <taxon>Deinococcaceae</taxon>
        <taxon>Deinococcus</taxon>
    </lineage>
</organism>
<dbReference type="Pfam" id="PF07676">
    <property type="entry name" value="PD40"/>
    <property type="match status" value="1"/>
</dbReference>
<dbReference type="KEGG" id="dph:EHF33_01875"/>
<gene>
    <name evidence="1" type="ORF">EHF33_01875</name>
</gene>
<reference evidence="1 2" key="1">
    <citation type="submission" date="2018-11" db="EMBL/GenBank/DDBJ databases">
        <title>Deinococcus shelandsis sp. nov., isolated from South Shetland Islands soil of Antarctica.</title>
        <authorList>
            <person name="Tian J."/>
        </authorList>
    </citation>
    <scope>NUCLEOTIDE SEQUENCE [LARGE SCALE GENOMIC DNA]</scope>
    <source>
        <strain evidence="1 2">S14-83T</strain>
    </source>
</reference>
<dbReference type="SUPFAM" id="SSF50998">
    <property type="entry name" value="Quinoprotein alcohol dehydrogenase-like"/>
    <property type="match status" value="1"/>
</dbReference>
<protein>
    <submittedName>
        <fullName evidence="1">Uncharacterized protein</fullName>
    </submittedName>
</protein>
<keyword evidence="2" id="KW-1185">Reference proteome</keyword>
<accession>A0A3G8Y8F7</accession>
<dbReference type="OrthoDB" id="500003at2"/>
<dbReference type="EMBL" id="CP034183">
    <property type="protein sequence ID" value="AZI41652.1"/>
    <property type="molecule type" value="Genomic_DNA"/>
</dbReference>
<dbReference type="InterPro" id="IPR011659">
    <property type="entry name" value="WD40"/>
</dbReference>
<dbReference type="Proteomes" id="UP000276417">
    <property type="component" value="Chromosome 1"/>
</dbReference>
<sequence length="395" mass="43929">MHQILRKIFCGCLSLTLGAGEAEKIVSLHAPISALSPDGHSVYSYVYSALGRGFRYLDIYDFRDFSLRTLELSSDGRIGEVHHLDFLDEARLNLMTDRSSLSPVTFDKSGRFAIINSRLYSIGTDEKIMPNPISNRRLSGNFTGDSRYLVISGLCEIEFLKLENLKFNDKLQICNPKNVSIGWESADARLTKNGKIFVFSVDDVKVYRSGITESPTRSINFTRKPIYKTIDERDNSIGAALYQGDFVSSSTSVSPDERLVAGGLVIYLQPRPVKVNRLSSAGWVRDFDTGKIQYQLTGQKLGIFQTVFSPDGQYLATRGDVTGDAVGTSRCSASDKPDDLPESKFGDGTIALRDSKTGKILKKYPNACYGPIFSKDGKKLIYSDYQLRMHVIKVP</sequence>
<proteinExistence type="predicted"/>
<evidence type="ECO:0000313" key="2">
    <source>
        <dbReference type="Proteomes" id="UP000276417"/>
    </source>
</evidence>
<dbReference type="InterPro" id="IPR011047">
    <property type="entry name" value="Quinoprotein_ADH-like_sf"/>
</dbReference>
<evidence type="ECO:0000313" key="1">
    <source>
        <dbReference type="EMBL" id="AZI41652.1"/>
    </source>
</evidence>
<name>A0A3G8Y8F7_9DEIO</name>
<dbReference type="AlphaFoldDB" id="A0A3G8Y8F7"/>
<dbReference type="InterPro" id="IPR015943">
    <property type="entry name" value="WD40/YVTN_repeat-like_dom_sf"/>
</dbReference>